<reference evidence="4 5" key="1">
    <citation type="journal article" date="2013" name="ISME J.">
        <title>Metabolic model for the filamentous 'Candidatus Microthrix parvicella' based on genomic and metagenomic analyses.</title>
        <authorList>
            <person name="Jon McIlroy S."/>
            <person name="Kristiansen R."/>
            <person name="Albertsen M."/>
            <person name="Michael Karst S."/>
            <person name="Rossetti S."/>
            <person name="Lund Nielsen J."/>
            <person name="Tandoi V."/>
            <person name="James Seviour R."/>
            <person name="Nielsen P.H."/>
        </authorList>
    </citation>
    <scope>NUCLEOTIDE SEQUENCE [LARGE SCALE GENOMIC DNA]</scope>
    <source>
        <strain evidence="4 5">RN1</strain>
    </source>
</reference>
<feature type="region of interest" description="Disordered" evidence="2">
    <location>
        <begin position="423"/>
        <end position="442"/>
    </location>
</feature>
<dbReference type="InterPro" id="IPR050300">
    <property type="entry name" value="GDXG_lipolytic_enzyme"/>
</dbReference>
<organism evidence="4 5">
    <name type="scientific">Candidatus Neomicrothrix parvicella RN1</name>
    <dbReference type="NCBI Taxonomy" id="1229780"/>
    <lineage>
        <taxon>Bacteria</taxon>
        <taxon>Bacillati</taxon>
        <taxon>Actinomycetota</taxon>
        <taxon>Acidimicrobiia</taxon>
        <taxon>Acidimicrobiales</taxon>
        <taxon>Microthrixaceae</taxon>
        <taxon>Candidatus Neomicrothrix</taxon>
    </lineage>
</organism>
<dbReference type="HOGENOM" id="CLU_048058_2_0_11"/>
<dbReference type="eggNOG" id="COG0657">
    <property type="taxonomic scope" value="Bacteria"/>
</dbReference>
<dbReference type="SUPFAM" id="SSF53474">
    <property type="entry name" value="alpha/beta-Hydrolases"/>
    <property type="match status" value="1"/>
</dbReference>
<evidence type="ECO:0000259" key="3">
    <source>
        <dbReference type="Pfam" id="PF20434"/>
    </source>
</evidence>
<dbReference type="Proteomes" id="UP000018291">
    <property type="component" value="Unassembled WGS sequence"/>
</dbReference>
<dbReference type="EMBL" id="CANL01000018">
    <property type="protein sequence ID" value="CCM63594.1"/>
    <property type="molecule type" value="Genomic_DNA"/>
</dbReference>
<sequence length="442" mass="47495">MRTGGGTLEATFPECVDFGAMSFLTRSVARGALAANSLAPRSNSRLFTVPSFFGSWFTTELSASLIALDVIDTVNFVRQGGLRSNAGRAAVVIRASAAGVSLNQWRQSVSTGASFAQGFGDFADLDGLPDATPADPKGDLLPIFMGSKKRRRSKDVAFAEVGGVELRLDVYEPLEPAPEGVTRPCVIYVHGGGWVIGDKREQGVPLLNHLAANGYVGFNVNYRLSPKVKAPHHLIDVKRAIAWVREHAEDYGADPDFIAIAGGSAGGHLAALAALTDADTSFQPGFEEADCSLQAAVPFYGVYDLTERAQDMLDLLDPLMFPSPVAEDPELHRAYSPVERVNEDAPPFLIIQGSLDVLVPAEGARTFARKLRAVSSQPVLYVELEGAQHAFDVFVSPRTRRTLDWTHRFLDAAVLRFRDRTGDTVAPVGEGEDPDEVLAAAG</sequence>
<dbReference type="GO" id="GO:0016787">
    <property type="term" value="F:hydrolase activity"/>
    <property type="evidence" value="ECO:0007669"/>
    <property type="project" value="UniProtKB-KW"/>
</dbReference>
<dbReference type="Gene3D" id="3.40.50.1820">
    <property type="entry name" value="alpha/beta hydrolase"/>
    <property type="match status" value="1"/>
</dbReference>
<dbReference type="STRING" id="1229780.BN381_250087"/>
<dbReference type="PANTHER" id="PTHR48081:SF33">
    <property type="entry name" value="KYNURENINE FORMAMIDASE"/>
    <property type="match status" value="1"/>
</dbReference>
<evidence type="ECO:0000256" key="1">
    <source>
        <dbReference type="ARBA" id="ARBA00022801"/>
    </source>
</evidence>
<proteinExistence type="predicted"/>
<evidence type="ECO:0000313" key="4">
    <source>
        <dbReference type="EMBL" id="CCM63594.1"/>
    </source>
</evidence>
<evidence type="ECO:0000313" key="5">
    <source>
        <dbReference type="Proteomes" id="UP000018291"/>
    </source>
</evidence>
<keyword evidence="1 4" id="KW-0378">Hydrolase</keyword>
<gene>
    <name evidence="4" type="ORF">BN381_250087</name>
</gene>
<feature type="domain" description="BD-FAE-like" evidence="3">
    <location>
        <begin position="168"/>
        <end position="371"/>
    </location>
</feature>
<protein>
    <submittedName>
        <fullName evidence="4">Putative Alpha/beta hydrolase fold-3 domain protein</fullName>
    </submittedName>
</protein>
<comment type="caution">
    <text evidence="4">The sequence shown here is derived from an EMBL/GenBank/DDBJ whole genome shotgun (WGS) entry which is preliminary data.</text>
</comment>
<dbReference type="InterPro" id="IPR029058">
    <property type="entry name" value="AB_hydrolase_fold"/>
</dbReference>
<dbReference type="PANTHER" id="PTHR48081">
    <property type="entry name" value="AB HYDROLASE SUPERFAMILY PROTEIN C4A8.06C"/>
    <property type="match status" value="1"/>
</dbReference>
<dbReference type="Pfam" id="PF20434">
    <property type="entry name" value="BD-FAE"/>
    <property type="match status" value="1"/>
</dbReference>
<dbReference type="AlphaFoldDB" id="R4YYD9"/>
<name>R4YYD9_9ACTN</name>
<dbReference type="InterPro" id="IPR049492">
    <property type="entry name" value="BD-FAE-like_dom"/>
</dbReference>
<keyword evidence="5" id="KW-1185">Reference proteome</keyword>
<accession>R4YYD9</accession>
<evidence type="ECO:0000256" key="2">
    <source>
        <dbReference type="SAM" id="MobiDB-lite"/>
    </source>
</evidence>